<comment type="function">
    <text evidence="7 8">One of the proteins that surrounds the polypeptide exit tunnel on the outside of the subunit.</text>
</comment>
<comment type="subunit">
    <text evidence="8">Part of the 50S ribosomal subunit.</text>
</comment>
<dbReference type="PANTHER" id="PTHR12903">
    <property type="entry name" value="MITOCHONDRIAL RIBOSOMAL PROTEIN L24"/>
    <property type="match status" value="1"/>
</dbReference>
<evidence type="ECO:0000256" key="6">
    <source>
        <dbReference type="ARBA" id="ARBA00035206"/>
    </source>
</evidence>
<dbReference type="eggNOG" id="COG0198">
    <property type="taxonomic scope" value="Bacteria"/>
</dbReference>
<keyword evidence="3 8" id="KW-0694">RNA-binding</keyword>
<dbReference type="SUPFAM" id="SSF50104">
    <property type="entry name" value="Translation proteins SH3-like domain"/>
    <property type="match status" value="1"/>
</dbReference>
<dbReference type="PROSITE" id="PS01108">
    <property type="entry name" value="RIBOSOMAL_L24"/>
    <property type="match status" value="1"/>
</dbReference>
<dbReference type="InterPro" id="IPR041988">
    <property type="entry name" value="Ribosomal_uL24_KOW"/>
</dbReference>
<dbReference type="KEGG" id="tta:Theth_0733"/>
<dbReference type="RefSeq" id="WP_013932040.1">
    <property type="nucleotide sequence ID" value="NC_015707.1"/>
</dbReference>
<comment type="function">
    <text evidence="8">One of two assembly initiator proteins, it binds directly to the 5'-end of the 23S rRNA, where it nucleates assembly of the 50S subunit.</text>
</comment>
<dbReference type="NCBIfam" id="TIGR01079">
    <property type="entry name" value="rplX_bact"/>
    <property type="match status" value="1"/>
</dbReference>
<evidence type="ECO:0000259" key="10">
    <source>
        <dbReference type="SMART" id="SM00739"/>
    </source>
</evidence>
<reference evidence="11 12" key="1">
    <citation type="submission" date="2010-11" db="EMBL/GenBank/DDBJ databases">
        <title>The complete genome of Thermotoga thermarum DSM 5069.</title>
        <authorList>
            <consortium name="US DOE Joint Genome Institute (JGI-PGF)"/>
            <person name="Lucas S."/>
            <person name="Copeland A."/>
            <person name="Lapidus A."/>
            <person name="Bruce D."/>
            <person name="Goodwin L."/>
            <person name="Pitluck S."/>
            <person name="Kyrpides N."/>
            <person name="Mavromatis K."/>
            <person name="Ivanova N."/>
            <person name="Zeytun A."/>
            <person name="Brettin T."/>
            <person name="Detter J.C."/>
            <person name="Tapia R."/>
            <person name="Han C."/>
            <person name="Land M."/>
            <person name="Hauser L."/>
            <person name="Markowitz V."/>
            <person name="Cheng J.-F."/>
            <person name="Hugenholtz P."/>
            <person name="Woyke T."/>
            <person name="Wu D."/>
            <person name="Spring S."/>
            <person name="Schroeder M."/>
            <person name="Brambilla E."/>
            <person name="Klenk H.-P."/>
            <person name="Eisen J.A."/>
        </authorList>
    </citation>
    <scope>NUCLEOTIDE SEQUENCE [LARGE SCALE GENOMIC DNA]</scope>
    <source>
        <strain evidence="11 12">DSM 5069</strain>
    </source>
</reference>
<dbReference type="InterPro" id="IPR003256">
    <property type="entry name" value="Ribosomal_uL24"/>
</dbReference>
<dbReference type="GO" id="GO:1990904">
    <property type="term" value="C:ribonucleoprotein complex"/>
    <property type="evidence" value="ECO:0007669"/>
    <property type="project" value="UniProtKB-KW"/>
</dbReference>
<dbReference type="InterPro" id="IPR014722">
    <property type="entry name" value="Rib_uL2_dom2"/>
</dbReference>
<dbReference type="GO" id="GO:0019843">
    <property type="term" value="F:rRNA binding"/>
    <property type="evidence" value="ECO:0007669"/>
    <property type="project" value="UniProtKB-UniRule"/>
</dbReference>
<organism evidence="11 12">
    <name type="scientific">Pseudothermotoga thermarum DSM 5069</name>
    <dbReference type="NCBI Taxonomy" id="688269"/>
    <lineage>
        <taxon>Bacteria</taxon>
        <taxon>Thermotogati</taxon>
        <taxon>Thermotogota</taxon>
        <taxon>Thermotogae</taxon>
        <taxon>Thermotogales</taxon>
        <taxon>Thermotogaceae</taxon>
        <taxon>Pseudothermotoga</taxon>
    </lineage>
</organism>
<dbReference type="InterPro" id="IPR008991">
    <property type="entry name" value="Translation_prot_SH3-like_sf"/>
</dbReference>
<dbReference type="InterPro" id="IPR005825">
    <property type="entry name" value="Ribosomal_uL24_CS"/>
</dbReference>
<proteinExistence type="inferred from homology"/>
<dbReference type="GO" id="GO:0003735">
    <property type="term" value="F:structural constituent of ribosome"/>
    <property type="evidence" value="ECO:0007669"/>
    <property type="project" value="InterPro"/>
</dbReference>
<accession>F7YY09</accession>
<dbReference type="GO" id="GO:0006412">
    <property type="term" value="P:translation"/>
    <property type="evidence" value="ECO:0007669"/>
    <property type="project" value="UniProtKB-UniRule"/>
</dbReference>
<dbReference type="Pfam" id="PF17136">
    <property type="entry name" value="ribosomal_L24"/>
    <property type="match status" value="1"/>
</dbReference>
<dbReference type="FunFam" id="2.30.30.30:FF:000004">
    <property type="entry name" value="50S ribosomal protein L24"/>
    <property type="match status" value="1"/>
</dbReference>
<evidence type="ECO:0000256" key="1">
    <source>
        <dbReference type="ARBA" id="ARBA00010618"/>
    </source>
</evidence>
<keyword evidence="12" id="KW-1185">Reference proteome</keyword>
<dbReference type="InterPro" id="IPR057264">
    <property type="entry name" value="Ribosomal_uL24_C"/>
</dbReference>
<dbReference type="HAMAP" id="MF_01326_B">
    <property type="entry name" value="Ribosomal_uL24_B"/>
    <property type="match status" value="1"/>
</dbReference>
<evidence type="ECO:0000256" key="3">
    <source>
        <dbReference type="ARBA" id="ARBA00022884"/>
    </source>
</evidence>
<evidence type="ECO:0000256" key="4">
    <source>
        <dbReference type="ARBA" id="ARBA00022980"/>
    </source>
</evidence>
<dbReference type="HOGENOM" id="CLU_093315_2_0_0"/>
<comment type="similarity">
    <text evidence="1 8 9">Belongs to the universal ribosomal protein uL24 family.</text>
</comment>
<protein>
    <recommendedName>
        <fullName evidence="6 8">Large ribosomal subunit protein uL24</fullName>
    </recommendedName>
</protein>
<evidence type="ECO:0000256" key="9">
    <source>
        <dbReference type="RuleBase" id="RU003477"/>
    </source>
</evidence>
<keyword evidence="4 8" id="KW-0689">Ribosomal protein</keyword>
<keyword evidence="5 8" id="KW-0687">Ribonucleoprotein</keyword>
<dbReference type="Proteomes" id="UP000006804">
    <property type="component" value="Chromosome"/>
</dbReference>
<evidence type="ECO:0000256" key="7">
    <source>
        <dbReference type="ARBA" id="ARBA00058688"/>
    </source>
</evidence>
<keyword evidence="2 8" id="KW-0699">rRNA-binding</keyword>
<evidence type="ECO:0000256" key="5">
    <source>
        <dbReference type="ARBA" id="ARBA00023274"/>
    </source>
</evidence>
<feature type="domain" description="KOW" evidence="10">
    <location>
        <begin position="4"/>
        <end position="31"/>
    </location>
</feature>
<gene>
    <name evidence="8" type="primary">rplX</name>
    <name evidence="11" type="ORF">Theth_0733</name>
</gene>
<dbReference type="CDD" id="cd06089">
    <property type="entry name" value="KOW_RPL26"/>
    <property type="match status" value="1"/>
</dbReference>
<dbReference type="PATRIC" id="fig|688269.3.peg.757"/>
<dbReference type="SMART" id="SM00739">
    <property type="entry name" value="KOW"/>
    <property type="match status" value="1"/>
</dbReference>
<name>F7YY09_9THEM</name>
<evidence type="ECO:0000256" key="8">
    <source>
        <dbReference type="HAMAP-Rule" id="MF_01326"/>
    </source>
</evidence>
<evidence type="ECO:0000256" key="2">
    <source>
        <dbReference type="ARBA" id="ARBA00022730"/>
    </source>
</evidence>
<dbReference type="Pfam" id="PF00467">
    <property type="entry name" value="KOW"/>
    <property type="match status" value="1"/>
</dbReference>
<evidence type="ECO:0000313" key="12">
    <source>
        <dbReference type="Proteomes" id="UP000006804"/>
    </source>
</evidence>
<dbReference type="AlphaFoldDB" id="F7YY09"/>
<dbReference type="STRING" id="688269.Theth_0733"/>
<dbReference type="EMBL" id="CP002351">
    <property type="protein sequence ID" value="AEH50818.1"/>
    <property type="molecule type" value="Genomic_DNA"/>
</dbReference>
<evidence type="ECO:0000313" key="11">
    <source>
        <dbReference type="EMBL" id="AEH50818.1"/>
    </source>
</evidence>
<dbReference type="GO" id="GO:0005840">
    <property type="term" value="C:ribosome"/>
    <property type="evidence" value="ECO:0007669"/>
    <property type="project" value="UniProtKB-KW"/>
</dbReference>
<dbReference type="Gene3D" id="2.30.30.30">
    <property type="match status" value="1"/>
</dbReference>
<sequence>MKLKIKKGDLVEVISGKDKGKRGKILAALPKEGKVIVQGVNIVKKHQRPIPQLREGGIIEREAPIYACKVMLVCPNCDKPTRVGMKFLEDGRKVRVCKKCGEIIDKA</sequence>
<dbReference type="InterPro" id="IPR005824">
    <property type="entry name" value="KOW"/>
</dbReference>